<evidence type="ECO:0000256" key="3">
    <source>
        <dbReference type="ARBA" id="ARBA00022638"/>
    </source>
</evidence>
<dbReference type="GO" id="GO:0016998">
    <property type="term" value="P:cell wall macromolecule catabolic process"/>
    <property type="evidence" value="ECO:0007669"/>
    <property type="project" value="InterPro"/>
</dbReference>
<keyword evidence="5" id="KW-1035">Host cytoplasm</keyword>
<dbReference type="Proteomes" id="UP000018211">
    <property type="component" value="Unassembled WGS sequence"/>
</dbReference>
<dbReference type="Gene3D" id="1.10.530.40">
    <property type="match status" value="1"/>
</dbReference>
<dbReference type="GO" id="GO:0031640">
    <property type="term" value="P:killing of cells of another organism"/>
    <property type="evidence" value="ECO:0007669"/>
    <property type="project" value="UniProtKB-KW"/>
</dbReference>
<dbReference type="CDD" id="cd00737">
    <property type="entry name" value="lyz_endolysin_autolysin"/>
    <property type="match status" value="1"/>
</dbReference>
<dbReference type="RefSeq" id="WP_022612318.1">
    <property type="nucleotide sequence ID" value="NZ_LK391965.1"/>
</dbReference>
<dbReference type="AlphaFoldDB" id="A0AAV2VSJ3"/>
<dbReference type="EMBL" id="CAOF01000120">
    <property type="protein sequence ID" value="CCO47545.1"/>
    <property type="molecule type" value="Genomic_DNA"/>
</dbReference>
<dbReference type="PANTHER" id="PTHR38107">
    <property type="match status" value="1"/>
</dbReference>
<evidence type="ECO:0000256" key="5">
    <source>
        <dbReference type="ARBA" id="ARBA00023200"/>
    </source>
</evidence>
<comment type="catalytic activity">
    <reaction evidence="1 7">
        <text>Hydrolysis of (1-&gt;4)-beta-linkages between N-acetylmuramic acid and N-acetyl-D-glucosamine residues in a peptidoglycan and between N-acetyl-D-glucosamine residues in chitodextrins.</text>
        <dbReference type="EC" id="3.2.1.17"/>
    </reaction>
</comment>
<organism evidence="8 9">
    <name type="scientific">Vibrio nigripulchritudo SOn1</name>
    <dbReference type="NCBI Taxonomy" id="1238450"/>
    <lineage>
        <taxon>Bacteria</taxon>
        <taxon>Pseudomonadati</taxon>
        <taxon>Pseudomonadota</taxon>
        <taxon>Gammaproteobacteria</taxon>
        <taxon>Vibrionales</taxon>
        <taxon>Vibrionaceae</taxon>
        <taxon>Vibrio</taxon>
    </lineage>
</organism>
<keyword evidence="6 7" id="KW-0326">Glycosidase</keyword>
<sequence length="261" mass="29130">MTSFITQSVGKSGVNKKKDVELIQILLNHVRQVSNTPKLGLDGVAGSKTVEKIKLFQSKVLKMRSPDSRVDPKGRTIKSLINEAKYCVITKPLAVKKNHVMSTKAITLLKGIEKLALESYDDQTGKKIDKWVKGATIGYGHLIHKSDWEKYKAGISKAEADSLFKKDIRPFVNTVNSSVKVALSQNEFDALVILAFNIGAGAFKSSSVLKMINDPSAKTPYSSIEAAWKAWNKSQGKVMRGLNNRRNSEWNIYEKGIYKRW</sequence>
<dbReference type="SUPFAM" id="SSF53955">
    <property type="entry name" value="Lysozyme-like"/>
    <property type="match status" value="1"/>
</dbReference>
<dbReference type="InterPro" id="IPR034690">
    <property type="entry name" value="Endolysin_T4_type"/>
</dbReference>
<dbReference type="InterPro" id="IPR051018">
    <property type="entry name" value="Bacteriophage_GH24"/>
</dbReference>
<evidence type="ECO:0000313" key="9">
    <source>
        <dbReference type="Proteomes" id="UP000018211"/>
    </source>
</evidence>
<name>A0AAV2VSJ3_9VIBR</name>
<dbReference type="InterPro" id="IPR023346">
    <property type="entry name" value="Lysozyme-like_dom_sf"/>
</dbReference>
<dbReference type="EC" id="3.2.1.17" evidence="7"/>
<gene>
    <name evidence="8" type="ORF">VIBNISOn1_30244</name>
</gene>
<evidence type="ECO:0000256" key="6">
    <source>
        <dbReference type="ARBA" id="ARBA00023295"/>
    </source>
</evidence>
<dbReference type="PANTHER" id="PTHR38107:SF3">
    <property type="entry name" value="LYSOZYME RRRD-RELATED"/>
    <property type="match status" value="1"/>
</dbReference>
<comment type="similarity">
    <text evidence="7">Belongs to the glycosyl hydrolase 24 family.</text>
</comment>
<keyword evidence="4 7" id="KW-0378">Hydrolase</keyword>
<dbReference type="HAMAP" id="MF_04110">
    <property type="entry name" value="ENDOLYSIN_T4"/>
    <property type="match status" value="1"/>
</dbReference>
<evidence type="ECO:0000256" key="2">
    <source>
        <dbReference type="ARBA" id="ARBA00022529"/>
    </source>
</evidence>
<dbReference type="InterPro" id="IPR002196">
    <property type="entry name" value="Glyco_hydro_24"/>
</dbReference>
<proteinExistence type="inferred from homology"/>
<reference evidence="8 9" key="1">
    <citation type="journal article" date="2013" name="ISME J.">
        <title>Comparative genomics of pathogenic lineages of Vibrio nigripulchritudo identifies virulence-associated traits.</title>
        <authorList>
            <person name="Goudenege D."/>
            <person name="Labreuche Y."/>
            <person name="Krin E."/>
            <person name="Ansquer D."/>
            <person name="Mangenot S."/>
            <person name="Calteau A."/>
            <person name="Medigue C."/>
            <person name="Mazel D."/>
            <person name="Polz M.F."/>
            <person name="Le Roux F."/>
        </authorList>
    </citation>
    <scope>NUCLEOTIDE SEQUENCE [LARGE SCALE GENOMIC DNA]</scope>
    <source>
        <strain evidence="8 9">SOn1</strain>
    </source>
</reference>
<protein>
    <recommendedName>
        <fullName evidence="7">Lysozyme</fullName>
        <ecNumber evidence="7">3.2.1.17</ecNumber>
    </recommendedName>
</protein>
<accession>A0AAV2VSJ3</accession>
<dbReference type="InterPro" id="IPR033907">
    <property type="entry name" value="Endolysin_autolysin"/>
</dbReference>
<dbReference type="GO" id="GO:0003796">
    <property type="term" value="F:lysozyme activity"/>
    <property type="evidence" value="ECO:0007669"/>
    <property type="project" value="UniProtKB-EC"/>
</dbReference>
<dbReference type="Pfam" id="PF00959">
    <property type="entry name" value="Phage_lysozyme"/>
    <property type="match status" value="1"/>
</dbReference>
<dbReference type="GO" id="GO:0042742">
    <property type="term" value="P:defense response to bacterium"/>
    <property type="evidence" value="ECO:0007669"/>
    <property type="project" value="UniProtKB-KW"/>
</dbReference>
<evidence type="ECO:0000256" key="7">
    <source>
        <dbReference type="RuleBase" id="RU003788"/>
    </source>
</evidence>
<keyword evidence="2 7" id="KW-0929">Antimicrobial</keyword>
<comment type="caution">
    <text evidence="8">The sequence shown here is derived from an EMBL/GenBank/DDBJ whole genome shotgun (WGS) entry which is preliminary data.</text>
</comment>
<dbReference type="InterPro" id="IPR023347">
    <property type="entry name" value="Lysozyme_dom_sf"/>
</dbReference>
<dbReference type="GO" id="GO:0009253">
    <property type="term" value="P:peptidoglycan catabolic process"/>
    <property type="evidence" value="ECO:0007669"/>
    <property type="project" value="InterPro"/>
</dbReference>
<evidence type="ECO:0000256" key="4">
    <source>
        <dbReference type="ARBA" id="ARBA00022801"/>
    </source>
</evidence>
<keyword evidence="3 7" id="KW-0081">Bacteriolytic enzyme</keyword>
<evidence type="ECO:0000313" key="8">
    <source>
        <dbReference type="EMBL" id="CCO47545.1"/>
    </source>
</evidence>
<evidence type="ECO:0000256" key="1">
    <source>
        <dbReference type="ARBA" id="ARBA00000632"/>
    </source>
</evidence>